<protein>
    <submittedName>
        <fullName evidence="2">Diadenosine tetraphosphate (Ap4A) hydrolase and other HIT family hydrolases</fullName>
    </submittedName>
</protein>
<dbReference type="InterPro" id="IPR011146">
    <property type="entry name" value="HIT-like"/>
</dbReference>
<organism evidence="2">
    <name type="scientific">hydrothermal vent metagenome</name>
    <dbReference type="NCBI Taxonomy" id="652676"/>
    <lineage>
        <taxon>unclassified sequences</taxon>
        <taxon>metagenomes</taxon>
        <taxon>ecological metagenomes</taxon>
    </lineage>
</organism>
<dbReference type="EMBL" id="FPHK01000016">
    <property type="protein sequence ID" value="SFV55364.1"/>
    <property type="molecule type" value="Genomic_DNA"/>
</dbReference>
<dbReference type="GO" id="GO:0016787">
    <property type="term" value="F:hydrolase activity"/>
    <property type="evidence" value="ECO:0007669"/>
    <property type="project" value="UniProtKB-KW"/>
</dbReference>
<evidence type="ECO:0000313" key="2">
    <source>
        <dbReference type="EMBL" id="SFV55364.1"/>
    </source>
</evidence>
<dbReference type="InterPro" id="IPR036265">
    <property type="entry name" value="HIT-like_sf"/>
</dbReference>
<gene>
    <name evidence="2" type="ORF">MNB_SM-6-1544</name>
</gene>
<sequence>MQQKIIYEDKEIFIEKEESQIPWLKIFTKTPYKELTEMPKSLREKVWNTYYIIEEEMLVYYKPKKINMASFANMLPRVHIHVMARFEDDSYYPNPMWGEKLRESVPQLPDEEEFFRVLRTRLTKS</sequence>
<dbReference type="SUPFAM" id="SSF54197">
    <property type="entry name" value="HIT-like"/>
    <property type="match status" value="1"/>
</dbReference>
<dbReference type="Gene3D" id="3.30.428.10">
    <property type="entry name" value="HIT-like"/>
    <property type="match status" value="1"/>
</dbReference>
<accession>A0A1W1BPB3</accession>
<proteinExistence type="predicted"/>
<evidence type="ECO:0000259" key="1">
    <source>
        <dbReference type="Pfam" id="PF01230"/>
    </source>
</evidence>
<keyword evidence="2" id="KW-0378">Hydrolase</keyword>
<reference evidence="2" key="1">
    <citation type="submission" date="2016-10" db="EMBL/GenBank/DDBJ databases">
        <authorList>
            <person name="de Groot N.N."/>
        </authorList>
    </citation>
    <scope>NUCLEOTIDE SEQUENCE</scope>
</reference>
<feature type="domain" description="HIT" evidence="1">
    <location>
        <begin position="3"/>
        <end position="87"/>
    </location>
</feature>
<dbReference type="AlphaFoldDB" id="A0A1W1BPB3"/>
<name>A0A1W1BPB3_9ZZZZ</name>
<dbReference type="Pfam" id="PF01230">
    <property type="entry name" value="HIT"/>
    <property type="match status" value="1"/>
</dbReference>